<dbReference type="Pfam" id="PF14592">
    <property type="entry name" value="Chondroitinas_B"/>
    <property type="match status" value="1"/>
</dbReference>
<sequence length="832" mass="91332">MAQTFTDAEDLVDAVNASTNGGTFIVKNGTYNDFEATFEVMATAVTPIIIKAETVGGVTLTGESHFVFKKSAHITLEGFVIDGVGDNSLIKLEGCNNIRITRNIFELVTEESIKWVYIGGVYNDNTKPFVYPSHNNRIDHNIFQNKTTPGHYITIDGTTDSNDVAYQSQYDRIDHNHFKNNGPRAVNEQESIRIGWSEMSQSSGYTIVEFNLFEDCDGDPEIVSIKSSDNTVRHNTFKSSYGTLSFRHGNNNRAEGNYFFGNGKAITTSPDGATLYTGGIRIYGKNQVIINNYMEGLTGTRWDAPITLTLGDAIDGQSSSLSKHFRAENVLIAYNTLVNNSHGIEIGYDNNNAYSKDLENITIANNLITGSENALVEIVDTDNDQGDNITWKNNLFFPKDNAVLLAGATSTSFDMSEVVNENPNIIFDADSGTWKTSATTPLYSNGVTNESISEDIEGQMRPTSSNPGADHFSTESIRYKPLNSTDVGPDAYEIDDTSESLYLSSIAPFPASEASQNVTITSNVDWTVNNSTNWVSVTPTSGSNNGSIEISVLQNPTFSTRSTQITIEGGNISRTLEIIQGPADPKDGLILINDQSSNDNVSIHYVFAEEITDTKNNIAAHSLDKNFDTQWSGKNIDGEPGEIIFDLGGTYNLQLIDYASTNGKRYEFQIWTSTTGTAEADFSNAFPGESNLVCETNNDVFTSYKLPQVAVGTKYVKIIGFGQPDRPSDWNTISEIEFYSTVSLSTSSEPLQTRILLYPVPTKNQLHIKSLDTPVKNIKIYGVDGRLVLNQDVKMTSSEATINTSTLKNGAYIINLTNENSLNHSEIFIISQ</sequence>
<dbReference type="InterPro" id="IPR006626">
    <property type="entry name" value="PbH1"/>
</dbReference>
<dbReference type="InterPro" id="IPR039513">
    <property type="entry name" value="PL-6"/>
</dbReference>
<evidence type="ECO:0000313" key="5">
    <source>
        <dbReference type="Proteomes" id="UP001589590"/>
    </source>
</evidence>
<dbReference type="InterPro" id="IPR024361">
    <property type="entry name" value="BACON"/>
</dbReference>
<dbReference type="CDD" id="cd14251">
    <property type="entry name" value="PL-6"/>
    <property type="match status" value="1"/>
</dbReference>
<dbReference type="CDD" id="cd14948">
    <property type="entry name" value="BACON"/>
    <property type="match status" value="1"/>
</dbReference>
<dbReference type="InterPro" id="IPR026444">
    <property type="entry name" value="Secre_tail"/>
</dbReference>
<feature type="domain" description="Secretion system C-terminal sorting" evidence="2">
    <location>
        <begin position="757"/>
        <end position="826"/>
    </location>
</feature>
<dbReference type="SUPFAM" id="SSF51126">
    <property type="entry name" value="Pectin lyase-like"/>
    <property type="match status" value="1"/>
</dbReference>
<dbReference type="InterPro" id="IPR012334">
    <property type="entry name" value="Pectin_lyas_fold"/>
</dbReference>
<feature type="domain" description="BACON" evidence="3">
    <location>
        <begin position="512"/>
        <end position="580"/>
    </location>
</feature>
<accession>A0ABV5GXH7</accession>
<dbReference type="Gene3D" id="2.160.20.10">
    <property type="entry name" value="Single-stranded right-handed beta-helix, Pectin lyase-like"/>
    <property type="match status" value="1"/>
</dbReference>
<evidence type="ECO:0000256" key="1">
    <source>
        <dbReference type="ARBA" id="ARBA00022729"/>
    </source>
</evidence>
<evidence type="ECO:0000259" key="2">
    <source>
        <dbReference type="Pfam" id="PF18962"/>
    </source>
</evidence>
<dbReference type="Gene3D" id="2.60.120.260">
    <property type="entry name" value="Galactose-binding domain-like"/>
    <property type="match status" value="1"/>
</dbReference>
<dbReference type="NCBIfam" id="TIGR04183">
    <property type="entry name" value="Por_Secre_tail"/>
    <property type="match status" value="1"/>
</dbReference>
<evidence type="ECO:0000259" key="3">
    <source>
        <dbReference type="Pfam" id="PF19190"/>
    </source>
</evidence>
<comment type="caution">
    <text evidence="4">The sequence shown here is derived from an EMBL/GenBank/DDBJ whole genome shotgun (WGS) entry which is preliminary data.</text>
</comment>
<dbReference type="InterPro" id="IPR008979">
    <property type="entry name" value="Galactose-bd-like_sf"/>
</dbReference>
<evidence type="ECO:0000313" key="4">
    <source>
        <dbReference type="EMBL" id="MFB9104343.1"/>
    </source>
</evidence>
<dbReference type="EMBL" id="JBHMFA010000004">
    <property type="protein sequence ID" value="MFB9104343.1"/>
    <property type="molecule type" value="Genomic_DNA"/>
</dbReference>
<name>A0ABV5GXH7_9FLAO</name>
<gene>
    <name evidence="4" type="ORF">ACFFU1_05515</name>
</gene>
<proteinExistence type="predicted"/>
<keyword evidence="5" id="KW-1185">Reference proteome</keyword>
<dbReference type="RefSeq" id="WP_377878665.1">
    <property type="nucleotide sequence ID" value="NZ_JBHMFA010000004.1"/>
</dbReference>
<dbReference type="Pfam" id="PF18962">
    <property type="entry name" value="Por_Secre_tail"/>
    <property type="match status" value="1"/>
</dbReference>
<dbReference type="Pfam" id="PF19190">
    <property type="entry name" value="BACON_2"/>
    <property type="match status" value="1"/>
</dbReference>
<keyword evidence="1" id="KW-0732">Signal</keyword>
<reference evidence="4 5" key="1">
    <citation type="submission" date="2024-09" db="EMBL/GenBank/DDBJ databases">
        <authorList>
            <person name="Sun Q."/>
            <person name="Mori K."/>
        </authorList>
    </citation>
    <scope>NUCLEOTIDE SEQUENCE [LARGE SCALE GENOMIC DNA]</scope>
    <source>
        <strain evidence="4 5">CECT 8300</strain>
    </source>
</reference>
<dbReference type="InterPro" id="IPR011050">
    <property type="entry name" value="Pectin_lyase_fold/virulence"/>
</dbReference>
<dbReference type="SMART" id="SM00710">
    <property type="entry name" value="PbH1"/>
    <property type="match status" value="5"/>
</dbReference>
<protein>
    <submittedName>
        <fullName evidence="4">Chondroitinase-B domain-containing protein</fullName>
    </submittedName>
</protein>
<dbReference type="Proteomes" id="UP001589590">
    <property type="component" value="Unassembled WGS sequence"/>
</dbReference>
<organism evidence="4 5">
    <name type="scientific">Algibacter miyuki</name>
    <dbReference type="NCBI Taxonomy" id="1306933"/>
    <lineage>
        <taxon>Bacteria</taxon>
        <taxon>Pseudomonadati</taxon>
        <taxon>Bacteroidota</taxon>
        <taxon>Flavobacteriia</taxon>
        <taxon>Flavobacteriales</taxon>
        <taxon>Flavobacteriaceae</taxon>
        <taxon>Algibacter</taxon>
    </lineage>
</organism>
<dbReference type="SUPFAM" id="SSF49785">
    <property type="entry name" value="Galactose-binding domain-like"/>
    <property type="match status" value="1"/>
</dbReference>